<feature type="transmembrane region" description="Helical" evidence="15">
    <location>
        <begin position="255"/>
        <end position="275"/>
    </location>
</feature>
<dbReference type="InterPro" id="IPR053935">
    <property type="entry name" value="VKGC_lumenal_dom"/>
</dbReference>
<reference evidence="17 18" key="1">
    <citation type="submission" date="2023-10" db="EMBL/GenBank/DDBJ databases">
        <title>Genomes of two closely related lineages of the louse Polyplax serrata with different host specificities.</title>
        <authorList>
            <person name="Martinu J."/>
            <person name="Tarabai H."/>
            <person name="Stefka J."/>
            <person name="Hypsa V."/>
        </authorList>
    </citation>
    <scope>NUCLEOTIDE SEQUENCE [LARGE SCALE GENOMIC DNA]</scope>
    <source>
        <strain evidence="17">HR10_N</strain>
    </source>
</reference>
<evidence type="ECO:0000256" key="8">
    <source>
        <dbReference type="ARBA" id="ARBA00022840"/>
    </source>
</evidence>
<evidence type="ECO:0000256" key="12">
    <source>
        <dbReference type="ARBA" id="ARBA00023157"/>
    </source>
</evidence>
<dbReference type="InterPro" id="IPR001245">
    <property type="entry name" value="Ser-Thr/Tyr_kinase_cat_dom"/>
</dbReference>
<dbReference type="Pfam" id="PF07714">
    <property type="entry name" value="PK_Tyr_Ser-Thr"/>
    <property type="match status" value="1"/>
</dbReference>
<dbReference type="InterPro" id="IPR000719">
    <property type="entry name" value="Prot_kinase_dom"/>
</dbReference>
<dbReference type="InterPro" id="IPR053934">
    <property type="entry name" value="HTTM_dom"/>
</dbReference>
<sequence length="883" mass="102572">MSLSGGIYRRKVVSEREKIEKVDEGKTRVSDKNVLPQSKYSKFFSGITTFHFNDVVKLLHKPTCPSSLGVVRALFGFMMMIDIPDERGLANIDLRFGDPLRCHFPLFDWLSPLPLEYMGFLYFVMWLGSLGICLGYKFKLSCIMFIIPYWYIYLLDKSFWNNHSYLYGLVSILFAFTSANHSFSLDAQLSPSIKNRNIPQWNYAIIRFQFFLLYFYAGIKKFDPDWIGGYSMTRLGSHWVFEPFRLVLNNDQIDFWIIHIFGFFFDLTVGFFFLIDKTRPIAIVFSTAFHVMNSCMFHIGQFPYVCLVTTPIFCKYDWPEQLLTICGKNSSILQKSSIMNSECVKEEKVTWKQKMECFVMGIYVTAQLFLPFSHFLTQGYNNWTNGLYGYSWDMMVQNWNSNLIVVKVVDNESREEFFIDPEAWVGNTRYSKHGDMLIQYAKCLKRNLNSPWLSNGKGTNPFDSSLADIRGRSFDNISIHIDVWCSLNGRFQQRMFTPLQDLLTAEWNPFDRISWLMPLLSDLSSWRRDMYELQKMVHSWSNYSEVLFVADFPGFHLENYIGTEFTNVTVTVLQGVVILEQETVPLNTTEDFVFVNVTLTKGESSNIKEGHFHKIYTVSDEPSCYMYIYNNYSLGKLGSETGEMASSKGPGLYEFLIEAELQQYYAGFKNDLKVQNVPQLKYVTEDDLLSIGMSKPEMRRLKKYFQRHFPQNYLSKFKKLILSRRDENHETSLSVTNEVPEKPAVKVPNKHIIPAEAIVVNKELGQGEFGTVQQGVWTDEDDRIQVAIKCLSRERMQNNPIEFLKEAAIMHGIDHEHIVRLYGVVLDTNSLMLVTELAPLRSLLECLKEPSLRSNFPVLSLCDFAIQVCDGMQYLEQKRLIHR</sequence>
<feature type="binding site" evidence="14">
    <location>
        <position position="789"/>
    </location>
    <ligand>
        <name>ATP</name>
        <dbReference type="ChEBI" id="CHEBI:30616"/>
    </ligand>
</feature>
<evidence type="ECO:0000256" key="11">
    <source>
        <dbReference type="ARBA" id="ARBA00023137"/>
    </source>
</evidence>
<keyword evidence="7" id="KW-0418">Kinase</keyword>
<dbReference type="CDD" id="cd09539">
    <property type="entry name" value="SAM_TNK-like"/>
    <property type="match status" value="1"/>
</dbReference>
<comment type="subcellular location">
    <subcellularLocation>
        <location evidence="1">Endomembrane system</location>
        <topology evidence="1">Multi-pass membrane protein</topology>
    </subcellularLocation>
</comment>
<dbReference type="Gene3D" id="1.10.510.10">
    <property type="entry name" value="Transferase(Phosphotransferase) domain 1"/>
    <property type="match status" value="1"/>
</dbReference>
<evidence type="ECO:0000259" key="16">
    <source>
        <dbReference type="PROSITE" id="PS50011"/>
    </source>
</evidence>
<dbReference type="AlphaFoldDB" id="A0AAN8P145"/>
<proteinExistence type="predicted"/>
<evidence type="ECO:0000256" key="15">
    <source>
        <dbReference type="SAM" id="Phobius"/>
    </source>
</evidence>
<dbReference type="Pfam" id="PF22777">
    <property type="entry name" value="VKGC_lumenal_dom"/>
    <property type="match status" value="1"/>
</dbReference>
<protein>
    <recommendedName>
        <fullName evidence="2">non-specific protein-tyrosine kinase</fullName>
        <ecNumber evidence="2">2.7.10.2</ecNumber>
    </recommendedName>
</protein>
<dbReference type="GO" id="GO:0005524">
    <property type="term" value="F:ATP binding"/>
    <property type="evidence" value="ECO:0007669"/>
    <property type="project" value="UniProtKB-UniRule"/>
</dbReference>
<dbReference type="InterPro" id="IPR011009">
    <property type="entry name" value="Kinase-like_dom_sf"/>
</dbReference>
<dbReference type="InterPro" id="IPR017441">
    <property type="entry name" value="Protein_kinase_ATP_BS"/>
</dbReference>
<dbReference type="EC" id="2.7.10.2" evidence="2"/>
<evidence type="ECO:0000256" key="10">
    <source>
        <dbReference type="ARBA" id="ARBA00023136"/>
    </source>
</evidence>
<feature type="transmembrane region" description="Helical" evidence="15">
    <location>
        <begin position="201"/>
        <end position="219"/>
    </location>
</feature>
<organism evidence="17 18">
    <name type="scientific">Polyplax serrata</name>
    <name type="common">Common mouse louse</name>
    <dbReference type="NCBI Taxonomy" id="468196"/>
    <lineage>
        <taxon>Eukaryota</taxon>
        <taxon>Metazoa</taxon>
        <taxon>Ecdysozoa</taxon>
        <taxon>Arthropoda</taxon>
        <taxon>Hexapoda</taxon>
        <taxon>Insecta</taxon>
        <taxon>Pterygota</taxon>
        <taxon>Neoptera</taxon>
        <taxon>Paraneoptera</taxon>
        <taxon>Psocodea</taxon>
        <taxon>Troctomorpha</taxon>
        <taxon>Phthiraptera</taxon>
        <taxon>Anoplura</taxon>
        <taxon>Polyplacidae</taxon>
        <taxon>Polyplax</taxon>
    </lineage>
</organism>
<feature type="transmembrane region" description="Helical" evidence="15">
    <location>
        <begin position="282"/>
        <end position="304"/>
    </location>
</feature>
<keyword evidence="6 14" id="KW-0547">Nucleotide-binding</keyword>
<keyword evidence="4" id="KW-0808">Transferase</keyword>
<dbReference type="EMBL" id="JAWJWE010000037">
    <property type="protein sequence ID" value="KAK6625963.1"/>
    <property type="molecule type" value="Genomic_DNA"/>
</dbReference>
<evidence type="ECO:0000256" key="1">
    <source>
        <dbReference type="ARBA" id="ARBA00004127"/>
    </source>
</evidence>
<dbReference type="SUPFAM" id="SSF56112">
    <property type="entry name" value="Protein kinase-like (PK-like)"/>
    <property type="match status" value="1"/>
</dbReference>
<evidence type="ECO:0000256" key="9">
    <source>
        <dbReference type="ARBA" id="ARBA00022989"/>
    </source>
</evidence>
<dbReference type="GO" id="GO:0004715">
    <property type="term" value="F:non-membrane spanning protein tyrosine kinase activity"/>
    <property type="evidence" value="ECO:0007669"/>
    <property type="project" value="UniProtKB-EC"/>
</dbReference>
<keyword evidence="8 14" id="KW-0067">ATP-binding</keyword>
<dbReference type="Proteomes" id="UP001372834">
    <property type="component" value="Unassembled WGS sequence"/>
</dbReference>
<evidence type="ECO:0000256" key="6">
    <source>
        <dbReference type="ARBA" id="ARBA00022741"/>
    </source>
</evidence>
<keyword evidence="9 15" id="KW-1133">Transmembrane helix</keyword>
<feature type="transmembrane region" description="Helical" evidence="15">
    <location>
        <begin position="164"/>
        <end position="180"/>
    </location>
</feature>
<evidence type="ECO:0000256" key="13">
    <source>
        <dbReference type="ARBA" id="ARBA00023239"/>
    </source>
</evidence>
<evidence type="ECO:0000256" key="5">
    <source>
        <dbReference type="ARBA" id="ARBA00022692"/>
    </source>
</evidence>
<evidence type="ECO:0000313" key="18">
    <source>
        <dbReference type="Proteomes" id="UP001372834"/>
    </source>
</evidence>
<dbReference type="GO" id="GO:0019842">
    <property type="term" value="F:vitamin binding"/>
    <property type="evidence" value="ECO:0007669"/>
    <property type="project" value="TreeGrafter"/>
</dbReference>
<dbReference type="GO" id="GO:0008488">
    <property type="term" value="F:gamma-glutamyl carboxylase activity"/>
    <property type="evidence" value="ECO:0007669"/>
    <property type="project" value="InterPro"/>
</dbReference>
<evidence type="ECO:0000256" key="7">
    <source>
        <dbReference type="ARBA" id="ARBA00022777"/>
    </source>
</evidence>
<evidence type="ECO:0000256" key="14">
    <source>
        <dbReference type="PROSITE-ProRule" id="PRU10141"/>
    </source>
</evidence>
<dbReference type="InterPro" id="IPR011020">
    <property type="entry name" value="HTTM-like"/>
</dbReference>
<keyword evidence="12" id="KW-1015">Disulfide bond</keyword>
<keyword evidence="11" id="KW-0829">Tyrosine-protein kinase</keyword>
<gene>
    <name evidence="17" type="ORF">RUM43_006262</name>
</gene>
<dbReference type="SMART" id="SM00220">
    <property type="entry name" value="S_TKc"/>
    <property type="match status" value="1"/>
</dbReference>
<dbReference type="InterPro" id="IPR055175">
    <property type="entry name" value="ACK/TNK-like_SAM"/>
</dbReference>
<dbReference type="InterPro" id="IPR049587">
    <property type="entry name" value="TNK-like_SAM"/>
</dbReference>
<accession>A0AAN8P145</accession>
<dbReference type="SMART" id="SM00752">
    <property type="entry name" value="HTTM"/>
    <property type="match status" value="1"/>
</dbReference>
<name>A0AAN8P145_POLSC</name>
<keyword evidence="13" id="KW-0456">Lyase</keyword>
<dbReference type="GO" id="GO:0012505">
    <property type="term" value="C:endomembrane system"/>
    <property type="evidence" value="ECO:0007669"/>
    <property type="project" value="UniProtKB-SubCell"/>
</dbReference>
<dbReference type="InterPro" id="IPR007782">
    <property type="entry name" value="VKG_COase"/>
</dbReference>
<dbReference type="Pfam" id="PF22931">
    <property type="entry name" value="SAM_TNK"/>
    <property type="match status" value="1"/>
</dbReference>
<keyword evidence="10 15" id="KW-0472">Membrane</keyword>
<comment type="caution">
    <text evidence="17">The sequence shown here is derived from an EMBL/GenBank/DDBJ whole genome shotgun (WGS) entry which is preliminary data.</text>
</comment>
<evidence type="ECO:0000256" key="3">
    <source>
        <dbReference type="ARBA" id="ARBA00022443"/>
    </source>
</evidence>
<feature type="domain" description="Protein kinase" evidence="16">
    <location>
        <begin position="758"/>
        <end position="883"/>
    </location>
</feature>
<dbReference type="PANTHER" id="PTHR12639">
    <property type="entry name" value="VITAMIN K-DEPENDENT GAMMA-CARBOXYLASE"/>
    <property type="match status" value="1"/>
</dbReference>
<evidence type="ECO:0000313" key="17">
    <source>
        <dbReference type="EMBL" id="KAK6625963.1"/>
    </source>
</evidence>
<keyword evidence="5 15" id="KW-0812">Transmembrane</keyword>
<evidence type="ECO:0000256" key="2">
    <source>
        <dbReference type="ARBA" id="ARBA00011903"/>
    </source>
</evidence>
<feature type="transmembrane region" description="Helical" evidence="15">
    <location>
        <begin position="120"/>
        <end position="152"/>
    </location>
</feature>
<keyword evidence="3" id="KW-0728">SH3 domain</keyword>
<evidence type="ECO:0000256" key="4">
    <source>
        <dbReference type="ARBA" id="ARBA00022679"/>
    </source>
</evidence>
<dbReference type="PROSITE" id="PS00107">
    <property type="entry name" value="PROTEIN_KINASE_ATP"/>
    <property type="match status" value="1"/>
</dbReference>
<dbReference type="Pfam" id="PF05090">
    <property type="entry name" value="HTTM"/>
    <property type="match status" value="1"/>
</dbReference>
<dbReference type="PROSITE" id="PS50011">
    <property type="entry name" value="PROTEIN_KINASE_DOM"/>
    <property type="match status" value="1"/>
</dbReference>
<dbReference type="PANTHER" id="PTHR12639:SF6">
    <property type="entry name" value="VITAMIN K-DEPENDENT GAMMA-CARBOXYLASE"/>
    <property type="match status" value="1"/>
</dbReference>